<evidence type="ECO:0000313" key="1">
    <source>
        <dbReference type="EMBL" id="JAP11700.1"/>
    </source>
</evidence>
<reference evidence="1" key="1">
    <citation type="submission" date="2015-12" db="EMBL/GenBank/DDBJ databases">
        <title>Gene expression during late stages of embryo sac development: a critical building block for successful pollen-pistil interactions.</title>
        <authorList>
            <person name="Liu Y."/>
            <person name="Joly V."/>
            <person name="Sabar M."/>
            <person name="Matton D.P."/>
        </authorList>
    </citation>
    <scope>NUCLEOTIDE SEQUENCE</scope>
</reference>
<organism evidence="1">
    <name type="scientific">Solanum chacoense</name>
    <name type="common">Chaco potato</name>
    <dbReference type="NCBI Taxonomy" id="4108"/>
    <lineage>
        <taxon>Eukaryota</taxon>
        <taxon>Viridiplantae</taxon>
        <taxon>Streptophyta</taxon>
        <taxon>Embryophyta</taxon>
        <taxon>Tracheophyta</taxon>
        <taxon>Spermatophyta</taxon>
        <taxon>Magnoliopsida</taxon>
        <taxon>eudicotyledons</taxon>
        <taxon>Gunneridae</taxon>
        <taxon>Pentapetalae</taxon>
        <taxon>asterids</taxon>
        <taxon>lamiids</taxon>
        <taxon>Solanales</taxon>
        <taxon>Solanaceae</taxon>
        <taxon>Solanoideae</taxon>
        <taxon>Solaneae</taxon>
        <taxon>Solanum</taxon>
    </lineage>
</organism>
<dbReference type="EMBL" id="GEDG01030861">
    <property type="protein sequence ID" value="JAP11700.1"/>
    <property type="molecule type" value="Transcribed_RNA"/>
</dbReference>
<accession>A0A0V0GU11</accession>
<protein>
    <submittedName>
        <fullName evidence="1">Putative ovule protein</fullName>
    </submittedName>
</protein>
<dbReference type="AlphaFoldDB" id="A0A0V0GU11"/>
<name>A0A0V0GU11_SOLCH</name>
<sequence>KCCLFFFLLKFKPSPSQLKAVRCGGFWLDPYHVYNFQDKLHKTEGGMYLTSGKNRKWKLGHQKRKGNKPITFYSIRKIQDSTKAISNPTLFYSPFSILGE</sequence>
<feature type="non-terminal residue" evidence="1">
    <location>
        <position position="1"/>
    </location>
</feature>
<proteinExistence type="predicted"/>